<dbReference type="Proteomes" id="UP000663929">
    <property type="component" value="Chromosome"/>
</dbReference>
<keyword evidence="7" id="KW-1185">Reference proteome</keyword>
<dbReference type="SUPFAM" id="SSF48452">
    <property type="entry name" value="TPR-like"/>
    <property type="match status" value="1"/>
</dbReference>
<evidence type="ECO:0000256" key="2">
    <source>
        <dbReference type="ARBA" id="ARBA00022741"/>
    </source>
</evidence>
<evidence type="ECO:0000313" key="6">
    <source>
        <dbReference type="EMBL" id="QTD48411.1"/>
    </source>
</evidence>
<keyword evidence="2" id="KW-0547">Nucleotide-binding</keyword>
<dbReference type="PROSITE" id="PS00108">
    <property type="entry name" value="PROTEIN_KINASE_ST"/>
    <property type="match status" value="1"/>
</dbReference>
<accession>A0A8A4THW2</accession>
<dbReference type="InterPro" id="IPR011990">
    <property type="entry name" value="TPR-like_helical_dom_sf"/>
</dbReference>
<keyword evidence="6" id="KW-0723">Serine/threonine-protein kinase</keyword>
<dbReference type="SMART" id="SM00220">
    <property type="entry name" value="S_TKc"/>
    <property type="match status" value="1"/>
</dbReference>
<dbReference type="CDD" id="cd14014">
    <property type="entry name" value="STKc_PknB_like"/>
    <property type="match status" value="1"/>
</dbReference>
<dbReference type="EMBL" id="CP071793">
    <property type="protein sequence ID" value="QTD48411.1"/>
    <property type="molecule type" value="Genomic_DNA"/>
</dbReference>
<dbReference type="Gene3D" id="1.10.510.10">
    <property type="entry name" value="Transferase(Phosphotransferase) domain 1"/>
    <property type="match status" value="1"/>
</dbReference>
<dbReference type="PANTHER" id="PTHR43289:SF6">
    <property type="entry name" value="SERINE_THREONINE-PROTEIN KINASE NEKL-3"/>
    <property type="match status" value="1"/>
</dbReference>
<dbReference type="AlphaFoldDB" id="A0A8A4THW2"/>
<keyword evidence="4" id="KW-0067">ATP-binding</keyword>
<dbReference type="InterPro" id="IPR000719">
    <property type="entry name" value="Prot_kinase_dom"/>
</dbReference>
<evidence type="ECO:0000256" key="1">
    <source>
        <dbReference type="ARBA" id="ARBA00022679"/>
    </source>
</evidence>
<reference evidence="6" key="1">
    <citation type="submission" date="2021-03" db="EMBL/GenBank/DDBJ databases">
        <title>Acanthopleuribacteraceae sp. M133.</title>
        <authorList>
            <person name="Wang G."/>
        </authorList>
    </citation>
    <scope>NUCLEOTIDE SEQUENCE</scope>
    <source>
        <strain evidence="6">M133</strain>
    </source>
</reference>
<protein>
    <submittedName>
        <fullName evidence="6">Serine/threonine protein kinase</fullName>
    </submittedName>
</protein>
<dbReference type="Gene3D" id="3.30.200.20">
    <property type="entry name" value="Phosphorylase Kinase, domain 1"/>
    <property type="match status" value="1"/>
</dbReference>
<dbReference type="RefSeq" id="WP_237378063.1">
    <property type="nucleotide sequence ID" value="NZ_CP071793.1"/>
</dbReference>
<dbReference type="PROSITE" id="PS50011">
    <property type="entry name" value="PROTEIN_KINASE_DOM"/>
    <property type="match status" value="1"/>
</dbReference>
<evidence type="ECO:0000313" key="7">
    <source>
        <dbReference type="Proteomes" id="UP000663929"/>
    </source>
</evidence>
<dbReference type="InterPro" id="IPR008271">
    <property type="entry name" value="Ser/Thr_kinase_AS"/>
</dbReference>
<sequence>MSPHKERDEARLRELDAYFEAVADGEPLDARVAGEWLGLEGDAADRLGQALASNREIELVTGFRWVDRPIAVPGYDIERKIGSGGLSDVYLAHKQGPVHRRVALKLPRATFAPALSDFERERQILASFTHEGICHYYDTGTTEDGRPYVAMEYVEGTHIDTFVRNQDLNFDQVVDLFAEVLRTIAFAHGKGVVHCDLKPGNILVKDEDGTRIKVIDFGLGKFLQRDQVSRVLFGTQGFLAPEAIENGGLVDVRLDVYALGKVMERMLDRRKRGGPSRAHSFLERQKRQFLQTILARATEPDPDRRYPTVEALLRDVARLNESQPPVGMRESRWTRLIRSALVHKARTTIVALASGFLLFFPSYVYVAQRHEARAIARERDAALAAQKKAEAHQRFMVSLFTDAGPHRQIGELTVASFIEDAHRRLDLDAELPEEGRLDLLRTLIDVNLAVGNHDSALAATDMVISEDPSFEMYLRRIEVLYAAGNIEAMKQALDELADALPRLTSRPPYAMDHIRYFRALAFHNQNRFFEAVAEMERMTEPRQPFPLADLHLASFYMLTDNDTSARRMLHELLALGERLDDTQLLLHCHLTLSRLYLSLGCLDLADQHVVEAIAHHQAKVVIPHAAEAHLLMQQAGIRVIARDYEQADALLNRAGDVLDQWPINSELYSMYFNARFGLAYGKMDYPLAAHWLSQMESQARNDFRDAWFGLYRHWMRIAEGRFREISSQDYQNRLNIVRSQSGSAAAAWHVPFLMLLLAKDGREAAFERVAAEMDRFLDAAPYQEPLLRGLFHLRRAEALSLFGRADEAASARQAAQALLGPDEVARFQLVPDQRTASQRARDRR</sequence>
<organism evidence="6 7">
    <name type="scientific">Sulfidibacter corallicola</name>
    <dbReference type="NCBI Taxonomy" id="2818388"/>
    <lineage>
        <taxon>Bacteria</taxon>
        <taxon>Pseudomonadati</taxon>
        <taxon>Acidobacteriota</taxon>
        <taxon>Holophagae</taxon>
        <taxon>Acanthopleuribacterales</taxon>
        <taxon>Acanthopleuribacteraceae</taxon>
        <taxon>Sulfidibacter</taxon>
    </lineage>
</organism>
<gene>
    <name evidence="6" type="ORF">J3U87_22760</name>
</gene>
<dbReference type="InterPro" id="IPR011009">
    <property type="entry name" value="Kinase-like_dom_sf"/>
</dbReference>
<dbReference type="PANTHER" id="PTHR43289">
    <property type="entry name" value="MITOGEN-ACTIVATED PROTEIN KINASE KINASE KINASE 20-RELATED"/>
    <property type="match status" value="1"/>
</dbReference>
<keyword evidence="1" id="KW-0808">Transferase</keyword>
<dbReference type="GO" id="GO:0005524">
    <property type="term" value="F:ATP binding"/>
    <property type="evidence" value="ECO:0007669"/>
    <property type="project" value="UniProtKB-KW"/>
</dbReference>
<dbReference type="Gene3D" id="1.25.40.10">
    <property type="entry name" value="Tetratricopeptide repeat domain"/>
    <property type="match status" value="1"/>
</dbReference>
<name>A0A8A4THW2_SULCO</name>
<dbReference type="SUPFAM" id="SSF56112">
    <property type="entry name" value="Protein kinase-like (PK-like)"/>
    <property type="match status" value="1"/>
</dbReference>
<dbReference type="KEGG" id="scor:J3U87_22760"/>
<proteinExistence type="predicted"/>
<dbReference type="Pfam" id="PF00069">
    <property type="entry name" value="Pkinase"/>
    <property type="match status" value="1"/>
</dbReference>
<evidence type="ECO:0000256" key="4">
    <source>
        <dbReference type="ARBA" id="ARBA00022840"/>
    </source>
</evidence>
<dbReference type="GO" id="GO:0004674">
    <property type="term" value="F:protein serine/threonine kinase activity"/>
    <property type="evidence" value="ECO:0007669"/>
    <property type="project" value="UniProtKB-KW"/>
</dbReference>
<evidence type="ECO:0000256" key="3">
    <source>
        <dbReference type="ARBA" id="ARBA00022777"/>
    </source>
</evidence>
<evidence type="ECO:0000259" key="5">
    <source>
        <dbReference type="PROSITE" id="PS50011"/>
    </source>
</evidence>
<keyword evidence="3 6" id="KW-0418">Kinase</keyword>
<feature type="domain" description="Protein kinase" evidence="5">
    <location>
        <begin position="75"/>
        <end position="319"/>
    </location>
</feature>